<feature type="coiled-coil region" evidence="1">
    <location>
        <begin position="73"/>
        <end position="100"/>
    </location>
</feature>
<evidence type="ECO:0000313" key="3">
    <source>
        <dbReference type="Proteomes" id="UP001066276"/>
    </source>
</evidence>
<dbReference type="EMBL" id="JANPWB010000002">
    <property type="protein sequence ID" value="KAJ1207633.1"/>
    <property type="molecule type" value="Genomic_DNA"/>
</dbReference>
<comment type="caution">
    <text evidence="2">The sequence shown here is derived from an EMBL/GenBank/DDBJ whole genome shotgun (WGS) entry which is preliminary data.</text>
</comment>
<accession>A0AAV7W0Z3</accession>
<name>A0AAV7W0Z3_PLEWA</name>
<proteinExistence type="predicted"/>
<keyword evidence="3" id="KW-1185">Reference proteome</keyword>
<evidence type="ECO:0000256" key="1">
    <source>
        <dbReference type="SAM" id="Coils"/>
    </source>
</evidence>
<evidence type="ECO:0000313" key="2">
    <source>
        <dbReference type="EMBL" id="KAJ1207633.1"/>
    </source>
</evidence>
<reference evidence="2" key="1">
    <citation type="journal article" date="2022" name="bioRxiv">
        <title>Sequencing and chromosome-scale assembly of the giantPleurodeles waltlgenome.</title>
        <authorList>
            <person name="Brown T."/>
            <person name="Elewa A."/>
            <person name="Iarovenko S."/>
            <person name="Subramanian E."/>
            <person name="Araus A.J."/>
            <person name="Petzold A."/>
            <person name="Susuki M."/>
            <person name="Suzuki K.-i.T."/>
            <person name="Hayashi T."/>
            <person name="Toyoda A."/>
            <person name="Oliveira C."/>
            <person name="Osipova E."/>
            <person name="Leigh N.D."/>
            <person name="Simon A."/>
            <person name="Yun M.H."/>
        </authorList>
    </citation>
    <scope>NUCLEOTIDE SEQUENCE</scope>
    <source>
        <strain evidence="2">20211129_DDA</strain>
        <tissue evidence="2">Liver</tissue>
    </source>
</reference>
<dbReference type="AlphaFoldDB" id="A0AAV7W0Z3"/>
<organism evidence="2 3">
    <name type="scientific">Pleurodeles waltl</name>
    <name type="common">Iberian ribbed newt</name>
    <dbReference type="NCBI Taxonomy" id="8319"/>
    <lineage>
        <taxon>Eukaryota</taxon>
        <taxon>Metazoa</taxon>
        <taxon>Chordata</taxon>
        <taxon>Craniata</taxon>
        <taxon>Vertebrata</taxon>
        <taxon>Euteleostomi</taxon>
        <taxon>Amphibia</taxon>
        <taxon>Batrachia</taxon>
        <taxon>Caudata</taxon>
        <taxon>Salamandroidea</taxon>
        <taxon>Salamandridae</taxon>
        <taxon>Pleurodelinae</taxon>
        <taxon>Pleurodeles</taxon>
    </lineage>
</organism>
<protein>
    <submittedName>
        <fullName evidence="2">Uncharacterized protein</fullName>
    </submittedName>
</protein>
<sequence>MLSNRSGKDATLKDIFQKPHVKKADLVTTSPPAESPLIALAEAGSQTADDAPVKRSFLEQLFGTLRKDLATFKQDITSDMKDLKEDCNELDQQVNAMDQAGGSQEEELEVHRRELLALKDKN</sequence>
<dbReference type="Proteomes" id="UP001066276">
    <property type="component" value="Chromosome 1_2"/>
</dbReference>
<gene>
    <name evidence="2" type="ORF">NDU88_003023</name>
</gene>
<keyword evidence="1" id="KW-0175">Coiled coil</keyword>